<dbReference type="PANTHER" id="PTHR47209">
    <property type="entry name" value="OS06G0639500 PROTEIN"/>
    <property type="match status" value="1"/>
</dbReference>
<accession>A0ABR2EHV2</accession>
<comment type="caution">
    <text evidence="5">The sequence shown here is derived from an EMBL/GenBank/DDBJ whole genome shotgun (WGS) entry which is preliminary data.</text>
</comment>
<evidence type="ECO:0000259" key="3">
    <source>
        <dbReference type="PROSITE" id="PS50011"/>
    </source>
</evidence>
<dbReference type="EMBL" id="JBBPBM010000015">
    <property type="protein sequence ID" value="KAK8558940.1"/>
    <property type="molecule type" value="Genomic_DNA"/>
</dbReference>
<dbReference type="InterPro" id="IPR001245">
    <property type="entry name" value="Ser-Thr/Tyr_kinase_cat_dom"/>
</dbReference>
<evidence type="ECO:0000313" key="6">
    <source>
        <dbReference type="Proteomes" id="UP001472677"/>
    </source>
</evidence>
<dbReference type="Pfam" id="PF18036">
    <property type="entry name" value="Ubiquitin_4"/>
    <property type="match status" value="1"/>
</dbReference>
<dbReference type="Gene3D" id="3.10.20.90">
    <property type="entry name" value="Phosphatidylinositol 3-kinase Catalytic Subunit, Chain A, domain 1"/>
    <property type="match status" value="1"/>
</dbReference>
<dbReference type="InterPro" id="IPR029071">
    <property type="entry name" value="Ubiquitin-like_domsf"/>
</dbReference>
<dbReference type="PROSITE" id="PS50053">
    <property type="entry name" value="UBIQUITIN_2"/>
    <property type="match status" value="1"/>
</dbReference>
<keyword evidence="6" id="KW-1185">Reference proteome</keyword>
<evidence type="ECO:0000256" key="1">
    <source>
        <dbReference type="SAM" id="MobiDB-lite"/>
    </source>
</evidence>
<protein>
    <recommendedName>
        <fullName evidence="7">Protein kinase domain-containing protein</fullName>
    </recommendedName>
</protein>
<dbReference type="PROSITE" id="PS50011">
    <property type="entry name" value="PROTEIN_KINASE_DOM"/>
    <property type="match status" value="1"/>
</dbReference>
<feature type="domain" description="Ubiquitin-like" evidence="4">
    <location>
        <begin position="51"/>
        <end position="140"/>
    </location>
</feature>
<dbReference type="InterPro" id="IPR011009">
    <property type="entry name" value="Kinase-like_dom_sf"/>
</dbReference>
<dbReference type="Pfam" id="PF07714">
    <property type="entry name" value="PK_Tyr_Ser-Thr"/>
    <property type="match status" value="1"/>
</dbReference>
<keyword evidence="2" id="KW-1133">Transmembrane helix</keyword>
<feature type="transmembrane region" description="Helical" evidence="2">
    <location>
        <begin position="774"/>
        <end position="796"/>
    </location>
</feature>
<dbReference type="InterPro" id="IPR000719">
    <property type="entry name" value="Prot_kinase_dom"/>
</dbReference>
<dbReference type="CDD" id="cd17058">
    <property type="entry name" value="Ubl_SNRNP25"/>
    <property type="match status" value="1"/>
</dbReference>
<dbReference type="Proteomes" id="UP001472677">
    <property type="component" value="Unassembled WGS sequence"/>
</dbReference>
<evidence type="ECO:0000313" key="5">
    <source>
        <dbReference type="EMBL" id="KAK8558940.1"/>
    </source>
</evidence>
<dbReference type="SUPFAM" id="SSF54236">
    <property type="entry name" value="Ubiquitin-like"/>
    <property type="match status" value="1"/>
</dbReference>
<evidence type="ECO:0000256" key="2">
    <source>
        <dbReference type="SAM" id="Phobius"/>
    </source>
</evidence>
<dbReference type="InterPro" id="IPR040610">
    <property type="entry name" value="SNRNP25_ubiquitin"/>
</dbReference>
<keyword evidence="2" id="KW-0812">Transmembrane</keyword>
<dbReference type="PANTHER" id="PTHR47209:SF1">
    <property type="entry name" value="OS06G0639500 PROTEIN"/>
    <property type="match status" value="1"/>
</dbReference>
<dbReference type="SUPFAM" id="SSF56112">
    <property type="entry name" value="Protein kinase-like (PK-like)"/>
    <property type="match status" value="1"/>
</dbReference>
<gene>
    <name evidence="5" type="ORF">V6N12_042229</name>
</gene>
<dbReference type="InterPro" id="IPR000626">
    <property type="entry name" value="Ubiquitin-like_dom"/>
</dbReference>
<feature type="domain" description="Protein kinase" evidence="3">
    <location>
        <begin position="269"/>
        <end position="548"/>
    </location>
</feature>
<feature type="compositionally biased region" description="Polar residues" evidence="1">
    <location>
        <begin position="187"/>
        <end position="204"/>
    </location>
</feature>
<sequence length="846" mass="94719">MLRTQVQELAIPRASLEKPRRSISLPLASLVDVNGFSRKSCSYSKLPEEPIKLSVRKLDGSSFDVEVIKSATIAELKLAVQRVFSHMPKEGPGKISWPHVWGHFCLCYDGLKLLTDTDHIMNYGIKDGDQLHFVRHVSSSYNLTKIQSKKTTIAQKQSYVTLRSSTGIVASEQNDEEDDNIDYGQFKTRNGNSFSFGAQQSANEGETRESSSDRVWSLLRHEGMAGKVVNDLSASFSEYEFVEGDDDDKLRTVVEASNPRVPWIDPSVLELQHRIRRGPFGDVWLATYRGSTKDCDQYHEVAIKMLHPMKQDAMRTLLDKFGDLYSKCQHVNNICSLHGISILSGKICIIMKFYEGSVGDKMTCLKGGKLTIPYVLRYGVILAQGISELHSKGILVLNLKPFNFLLDETDQAVLGDIGIPYLLLGIRLPSSDTAHRLGTPNYMAPEQWRPEIRGPLSFETDSWGFACSIVEMLTGVVPWHGKSADEIYDLVVRKQEKPLIPSGLPPLVENVLLGCFEYDLRCRPLMKDILRVFNSLEIGGEYGAHSTVSNKTSSNTGSDYTEWFLSKDCLQAGDIVRSRKPPNSCKPENMDVPEGNVVSGTDEDGFVFVRVRGIHDPLRVHVSTLERVTLGLAAGDWVRLKEENKRHSPVGILHSIDRYGTVAVGFIGLETLWKGSCSQFQMAESYCIGQFVRLKSNVLSPRFDWPRERGSIWATGKIYWILPNGCLVVKFPGRLSFREEPGEFLADPAEVEAVSFNNCPGLMKKYHHLEDFHWGVRPLVVALGLFTAMKVGFYIGKRIGRSKASRRSNLIHSEVQQMNEQSEGSPAWVPPQVANILFREGAAPAR</sequence>
<evidence type="ECO:0008006" key="7">
    <source>
        <dbReference type="Google" id="ProtNLM"/>
    </source>
</evidence>
<reference evidence="5 6" key="1">
    <citation type="journal article" date="2024" name="G3 (Bethesda)">
        <title>Genome assembly of Hibiscus sabdariffa L. provides insights into metabolisms of medicinal natural products.</title>
        <authorList>
            <person name="Kim T."/>
        </authorList>
    </citation>
    <scope>NUCLEOTIDE SEQUENCE [LARGE SCALE GENOMIC DNA]</scope>
    <source>
        <strain evidence="5">TK-2024</strain>
        <tissue evidence="5">Old leaves</tissue>
    </source>
</reference>
<dbReference type="Gene3D" id="3.30.200.20">
    <property type="entry name" value="Phosphorylase Kinase, domain 1"/>
    <property type="match status" value="1"/>
</dbReference>
<proteinExistence type="predicted"/>
<organism evidence="5 6">
    <name type="scientific">Hibiscus sabdariffa</name>
    <name type="common">roselle</name>
    <dbReference type="NCBI Taxonomy" id="183260"/>
    <lineage>
        <taxon>Eukaryota</taxon>
        <taxon>Viridiplantae</taxon>
        <taxon>Streptophyta</taxon>
        <taxon>Embryophyta</taxon>
        <taxon>Tracheophyta</taxon>
        <taxon>Spermatophyta</taxon>
        <taxon>Magnoliopsida</taxon>
        <taxon>eudicotyledons</taxon>
        <taxon>Gunneridae</taxon>
        <taxon>Pentapetalae</taxon>
        <taxon>rosids</taxon>
        <taxon>malvids</taxon>
        <taxon>Malvales</taxon>
        <taxon>Malvaceae</taxon>
        <taxon>Malvoideae</taxon>
        <taxon>Hibiscus</taxon>
    </lineage>
</organism>
<feature type="region of interest" description="Disordered" evidence="1">
    <location>
        <begin position="171"/>
        <end position="210"/>
    </location>
</feature>
<dbReference type="Gene3D" id="1.10.510.10">
    <property type="entry name" value="Transferase(Phosphotransferase) domain 1"/>
    <property type="match status" value="1"/>
</dbReference>
<keyword evidence="2" id="KW-0472">Membrane</keyword>
<name>A0ABR2EHV2_9ROSI</name>
<dbReference type="InterPro" id="IPR053293">
    <property type="entry name" value="OCM_Kinase"/>
</dbReference>
<evidence type="ECO:0000259" key="4">
    <source>
        <dbReference type="PROSITE" id="PS50053"/>
    </source>
</evidence>